<dbReference type="EMBL" id="JTDF01022046">
    <property type="protein sequence ID" value="KAF8561031.1"/>
    <property type="molecule type" value="Genomic_DNA"/>
</dbReference>
<dbReference type="GO" id="GO:0046983">
    <property type="term" value="F:protein dimerization activity"/>
    <property type="evidence" value="ECO:0007669"/>
    <property type="project" value="InterPro"/>
</dbReference>
<sequence>MNFGEERPSRPTGTKYTYLTQPWDCCQPERCVYEWSHGKLPHEVPTGGVCTFRQTATKQDCSFVKSYWRTQATHRERERMQRLNEAMETLRATLPGSLVGENRLSKIETLKDILMTGSFVGATVQICSEIFQSSCHLFPNNDKLFGNLIEETMMNCLLLTVGMDYVLARPLQIIPMKIDSHAVL</sequence>
<dbReference type="GO" id="GO:0061564">
    <property type="term" value="P:axon development"/>
    <property type="evidence" value="ECO:0007669"/>
    <property type="project" value="TreeGrafter"/>
</dbReference>
<dbReference type="PANTHER" id="PTHR19290:SF163">
    <property type="entry name" value="BASIC HELIX-LOOP-HELIX NEURAL TRANSCRIPTION FACTOR TAP"/>
    <property type="match status" value="1"/>
</dbReference>
<feature type="domain" description="BHLH" evidence="1">
    <location>
        <begin position="67"/>
        <end position="120"/>
    </location>
</feature>
<dbReference type="InterPro" id="IPR036638">
    <property type="entry name" value="HLH_DNA-bd_sf"/>
</dbReference>
<keyword evidence="3" id="KW-1185">Reference proteome</keyword>
<dbReference type="SUPFAM" id="SSF47459">
    <property type="entry name" value="HLH, helix-loop-helix DNA-binding domain"/>
    <property type="match status" value="1"/>
</dbReference>
<proteinExistence type="predicted"/>
<name>A0A8T0D356_9TREM</name>
<dbReference type="AlphaFoldDB" id="A0A8T0D356"/>
<evidence type="ECO:0000313" key="2">
    <source>
        <dbReference type="EMBL" id="KAF8561031.1"/>
    </source>
</evidence>
<accession>A0A8T0D356</accession>
<dbReference type="InterPro" id="IPR050359">
    <property type="entry name" value="bHLH_transcription_factors"/>
</dbReference>
<reference evidence="2 3" key="1">
    <citation type="submission" date="2019-07" db="EMBL/GenBank/DDBJ databases">
        <title>Annotation for the trematode Paragonimus westermani.</title>
        <authorList>
            <person name="Choi Y.-J."/>
        </authorList>
    </citation>
    <scope>NUCLEOTIDE SEQUENCE [LARGE SCALE GENOMIC DNA]</scope>
    <source>
        <strain evidence="2">180907_Pwestermani</strain>
    </source>
</reference>
<organism evidence="2 3">
    <name type="scientific">Paragonimus westermani</name>
    <dbReference type="NCBI Taxonomy" id="34504"/>
    <lineage>
        <taxon>Eukaryota</taxon>
        <taxon>Metazoa</taxon>
        <taxon>Spiralia</taxon>
        <taxon>Lophotrochozoa</taxon>
        <taxon>Platyhelminthes</taxon>
        <taxon>Trematoda</taxon>
        <taxon>Digenea</taxon>
        <taxon>Plagiorchiida</taxon>
        <taxon>Troglotremata</taxon>
        <taxon>Troglotrematidae</taxon>
        <taxon>Paragonimus</taxon>
    </lineage>
</organism>
<gene>
    <name evidence="2" type="ORF">P879_09497</name>
</gene>
<dbReference type="InterPro" id="IPR011598">
    <property type="entry name" value="bHLH_dom"/>
</dbReference>
<comment type="caution">
    <text evidence="2">The sequence shown here is derived from an EMBL/GenBank/DDBJ whole genome shotgun (WGS) entry which is preliminary data.</text>
</comment>
<dbReference type="GO" id="GO:0070888">
    <property type="term" value="F:E-box binding"/>
    <property type="evidence" value="ECO:0007669"/>
    <property type="project" value="TreeGrafter"/>
</dbReference>
<dbReference type="OrthoDB" id="5969565at2759"/>
<dbReference type="Pfam" id="PF00010">
    <property type="entry name" value="HLH"/>
    <property type="match status" value="1"/>
</dbReference>
<dbReference type="Gene3D" id="4.10.280.10">
    <property type="entry name" value="Helix-loop-helix DNA-binding domain"/>
    <property type="match status" value="1"/>
</dbReference>
<dbReference type="GO" id="GO:0000981">
    <property type="term" value="F:DNA-binding transcription factor activity, RNA polymerase II-specific"/>
    <property type="evidence" value="ECO:0007669"/>
    <property type="project" value="TreeGrafter"/>
</dbReference>
<evidence type="ECO:0000259" key="1">
    <source>
        <dbReference type="PROSITE" id="PS50888"/>
    </source>
</evidence>
<protein>
    <recommendedName>
        <fullName evidence="1">BHLH domain-containing protein</fullName>
    </recommendedName>
</protein>
<dbReference type="GO" id="GO:0007423">
    <property type="term" value="P:sensory organ development"/>
    <property type="evidence" value="ECO:0007669"/>
    <property type="project" value="TreeGrafter"/>
</dbReference>
<evidence type="ECO:0000313" key="3">
    <source>
        <dbReference type="Proteomes" id="UP000699462"/>
    </source>
</evidence>
<dbReference type="GO" id="GO:0045944">
    <property type="term" value="P:positive regulation of transcription by RNA polymerase II"/>
    <property type="evidence" value="ECO:0007669"/>
    <property type="project" value="TreeGrafter"/>
</dbReference>
<dbReference type="PROSITE" id="PS50888">
    <property type="entry name" value="BHLH"/>
    <property type="match status" value="1"/>
</dbReference>
<dbReference type="Proteomes" id="UP000699462">
    <property type="component" value="Unassembled WGS sequence"/>
</dbReference>
<dbReference type="GO" id="GO:0005634">
    <property type="term" value="C:nucleus"/>
    <property type="evidence" value="ECO:0007669"/>
    <property type="project" value="TreeGrafter"/>
</dbReference>
<dbReference type="PANTHER" id="PTHR19290">
    <property type="entry name" value="BASIC HELIX-LOOP-HELIX PROTEIN NEUROGENIN-RELATED"/>
    <property type="match status" value="1"/>
</dbReference>